<proteinExistence type="predicted"/>
<dbReference type="AlphaFoldDB" id="A0A1E7LAD7"/>
<comment type="caution">
    <text evidence="1">The sequence shown here is derived from an EMBL/GenBank/DDBJ whole genome shotgun (WGS) entry which is preliminary data.</text>
</comment>
<accession>A0A1E7LAD7</accession>
<gene>
    <name evidence="1" type="ORF">AN218_04675</name>
</gene>
<keyword evidence="2" id="KW-1185">Reference proteome</keyword>
<sequence>MERGSRYPVSVWAPFGARDRLKRVVEAEQPRGIMLRSEPAWRTYGLSRVEAAKVRARRRAELQRRRAEGELLDTQDAVIAWGVRQELRARGWDREWPAAPEAAWDQGKWPGSRDGGFAEKISVRLDWLLVERTVAACWETSREAIEALRRWRDEHPGLVTPRSRPDKEGREQLVGPLAEYERLSAQVTTPGQIWRGGLERGLAHAAASVREAGTAAGGSGDTE</sequence>
<evidence type="ECO:0000313" key="2">
    <source>
        <dbReference type="Proteomes" id="UP000176005"/>
    </source>
</evidence>
<name>A0A1E7LAD7_9ACTN</name>
<evidence type="ECO:0000313" key="1">
    <source>
        <dbReference type="EMBL" id="OEV13212.1"/>
    </source>
</evidence>
<protein>
    <submittedName>
        <fullName evidence="1">Uncharacterized protein</fullName>
    </submittedName>
</protein>
<dbReference type="Proteomes" id="UP000176005">
    <property type="component" value="Unassembled WGS sequence"/>
</dbReference>
<reference evidence="1 2" key="1">
    <citation type="journal article" date="2016" name="Front. Microbiol.">
        <title>Comparative Genomics Analysis of Streptomyces Species Reveals Their Adaptation to the Marine Environment and Their Diversity at the Genomic Level.</title>
        <authorList>
            <person name="Tian X."/>
            <person name="Zhang Z."/>
            <person name="Yang T."/>
            <person name="Chen M."/>
            <person name="Li J."/>
            <person name="Chen F."/>
            <person name="Yang J."/>
            <person name="Li W."/>
            <person name="Zhang B."/>
            <person name="Zhang Z."/>
            <person name="Wu J."/>
            <person name="Zhang C."/>
            <person name="Long L."/>
            <person name="Xiao J."/>
        </authorList>
    </citation>
    <scope>NUCLEOTIDE SEQUENCE [LARGE SCALE GENOMIC DNA]</scope>
    <source>
        <strain evidence="1 2">SCSIO 10429</strain>
    </source>
</reference>
<dbReference type="RefSeq" id="WP_070015336.1">
    <property type="nucleotide sequence ID" value="NZ_LJGW01000092.1"/>
</dbReference>
<organism evidence="1 2">
    <name type="scientific">Streptomyces nanshensis</name>
    <dbReference type="NCBI Taxonomy" id="518642"/>
    <lineage>
        <taxon>Bacteria</taxon>
        <taxon>Bacillati</taxon>
        <taxon>Actinomycetota</taxon>
        <taxon>Actinomycetes</taxon>
        <taxon>Kitasatosporales</taxon>
        <taxon>Streptomycetaceae</taxon>
        <taxon>Streptomyces</taxon>
    </lineage>
</organism>
<dbReference type="EMBL" id="LJGW01000092">
    <property type="protein sequence ID" value="OEV13212.1"/>
    <property type="molecule type" value="Genomic_DNA"/>
</dbReference>